<dbReference type="Proteomes" id="UP000642748">
    <property type="component" value="Unassembled WGS sequence"/>
</dbReference>
<dbReference type="EMBL" id="BONZ01000001">
    <property type="protein sequence ID" value="GIH11887.1"/>
    <property type="molecule type" value="Genomic_DNA"/>
</dbReference>
<gene>
    <name evidence="2" type="primary">hldD</name>
    <name evidence="2" type="ORF">Raf01_00590</name>
</gene>
<comment type="caution">
    <text evidence="2">The sequence shown here is derived from an EMBL/GenBank/DDBJ whole genome shotgun (WGS) entry which is preliminary data.</text>
</comment>
<proteinExistence type="predicted"/>
<evidence type="ECO:0000313" key="2">
    <source>
        <dbReference type="EMBL" id="GIH11887.1"/>
    </source>
</evidence>
<dbReference type="RefSeq" id="WP_203915617.1">
    <property type="nucleotide sequence ID" value="NZ_BONZ01000001.1"/>
</dbReference>
<keyword evidence="3" id="KW-1185">Reference proteome</keyword>
<protein>
    <submittedName>
        <fullName evidence="2">ADP-L-glycero-D-manno-heptose-6-epimerase</fullName>
    </submittedName>
</protein>
<evidence type="ECO:0000313" key="3">
    <source>
        <dbReference type="Proteomes" id="UP000642748"/>
    </source>
</evidence>
<organism evidence="2 3">
    <name type="scientific">Rugosimonospora africana</name>
    <dbReference type="NCBI Taxonomy" id="556532"/>
    <lineage>
        <taxon>Bacteria</taxon>
        <taxon>Bacillati</taxon>
        <taxon>Actinomycetota</taxon>
        <taxon>Actinomycetes</taxon>
        <taxon>Micromonosporales</taxon>
        <taxon>Micromonosporaceae</taxon>
        <taxon>Rugosimonospora</taxon>
    </lineage>
</organism>
<dbReference type="InterPro" id="IPR036291">
    <property type="entry name" value="NAD(P)-bd_dom_sf"/>
</dbReference>
<evidence type="ECO:0000259" key="1">
    <source>
        <dbReference type="Pfam" id="PF01370"/>
    </source>
</evidence>
<feature type="domain" description="NAD-dependent epimerase/dehydratase" evidence="1">
    <location>
        <begin position="25"/>
        <end position="261"/>
    </location>
</feature>
<dbReference type="InterPro" id="IPR001509">
    <property type="entry name" value="Epimerase_deHydtase"/>
</dbReference>
<dbReference type="Pfam" id="PF01370">
    <property type="entry name" value="Epimerase"/>
    <property type="match status" value="1"/>
</dbReference>
<dbReference type="SUPFAM" id="SSF51735">
    <property type="entry name" value="NAD(P)-binding Rossmann-fold domains"/>
    <property type="match status" value="1"/>
</dbReference>
<dbReference type="AlphaFoldDB" id="A0A8J3QLP7"/>
<dbReference type="InterPro" id="IPR050177">
    <property type="entry name" value="Lipid_A_modif_metabolic_enz"/>
</dbReference>
<name>A0A8J3QLP7_9ACTN</name>
<accession>A0A8J3QLP7</accession>
<dbReference type="PANTHER" id="PTHR43245">
    <property type="entry name" value="BIFUNCTIONAL POLYMYXIN RESISTANCE PROTEIN ARNA"/>
    <property type="match status" value="1"/>
</dbReference>
<reference evidence="2" key="1">
    <citation type="submission" date="2021-01" db="EMBL/GenBank/DDBJ databases">
        <title>Whole genome shotgun sequence of Rugosimonospora africana NBRC 104875.</title>
        <authorList>
            <person name="Komaki H."/>
            <person name="Tamura T."/>
        </authorList>
    </citation>
    <scope>NUCLEOTIDE SEQUENCE</scope>
    <source>
        <strain evidence="2">NBRC 104875</strain>
    </source>
</reference>
<dbReference type="Gene3D" id="3.40.50.720">
    <property type="entry name" value="NAD(P)-binding Rossmann-like Domain"/>
    <property type="match status" value="1"/>
</dbReference>
<sequence length="340" mass="35980">MTGDTVSNLPRQADRRGRGVVVNEVLVTGSSGFVGQHVAAGLAAGGWLVTGVDLVPPAGTVEGVRHVTADAADPRVLAEVAAGRYAAVVHQAAITDTLESDWARLRSVNVDGALALARACARAGARFVYASSHSVYGTVRRRVPVAEHDVYDTALCSGPLNPYARSKLLLDERMADGFGSTLAWAGLRYTNVFGDGELPKGRMACILTQLVRATASGERLTLFADSLTAARDYVPAAVVADAVRRLVEAPEAVESGVYNLGSGHAVTFATVVEWCARFGDGKLDVRLVNNPNAAAYQYWTCADNGRLDAALPDRSRVAPGDIMAEAERLHRGFRLASTAY</sequence>